<evidence type="ECO:0000313" key="5">
    <source>
        <dbReference type="Proteomes" id="UP000640274"/>
    </source>
</evidence>
<proteinExistence type="predicted"/>
<dbReference type="InterPro" id="IPR009057">
    <property type="entry name" value="Homeodomain-like_sf"/>
</dbReference>
<name>A0A934MPW1_9BACL</name>
<evidence type="ECO:0000256" key="2">
    <source>
        <dbReference type="PROSITE-ProRule" id="PRU00335"/>
    </source>
</evidence>
<dbReference type="InterPro" id="IPR001647">
    <property type="entry name" value="HTH_TetR"/>
</dbReference>
<keyword evidence="1 2" id="KW-0238">DNA-binding</keyword>
<dbReference type="AlphaFoldDB" id="A0A934MPW1"/>
<dbReference type="PANTHER" id="PTHR43479">
    <property type="entry name" value="ACREF/ENVCD OPERON REPRESSOR-RELATED"/>
    <property type="match status" value="1"/>
</dbReference>
<evidence type="ECO:0000313" key="4">
    <source>
        <dbReference type="EMBL" id="MBJ6362501.1"/>
    </source>
</evidence>
<dbReference type="Pfam" id="PF00440">
    <property type="entry name" value="TetR_N"/>
    <property type="match status" value="1"/>
</dbReference>
<dbReference type="PRINTS" id="PR00455">
    <property type="entry name" value="HTHTETR"/>
</dbReference>
<organism evidence="4 5">
    <name type="scientific">Paenibacillus roseus</name>
    <dbReference type="NCBI Taxonomy" id="2798579"/>
    <lineage>
        <taxon>Bacteria</taxon>
        <taxon>Bacillati</taxon>
        <taxon>Bacillota</taxon>
        <taxon>Bacilli</taxon>
        <taxon>Bacillales</taxon>
        <taxon>Paenibacillaceae</taxon>
        <taxon>Paenibacillus</taxon>
    </lineage>
</organism>
<comment type="caution">
    <text evidence="4">The sequence shown here is derived from an EMBL/GenBank/DDBJ whole genome shotgun (WGS) entry which is preliminary data.</text>
</comment>
<dbReference type="Proteomes" id="UP000640274">
    <property type="component" value="Unassembled WGS sequence"/>
</dbReference>
<feature type="DNA-binding region" description="H-T-H motif" evidence="2">
    <location>
        <begin position="28"/>
        <end position="47"/>
    </location>
</feature>
<dbReference type="RefSeq" id="WP_199020047.1">
    <property type="nucleotide sequence ID" value="NZ_JAELUP010000077.1"/>
</dbReference>
<reference evidence="4" key="1">
    <citation type="submission" date="2020-12" db="EMBL/GenBank/DDBJ databases">
        <authorList>
            <person name="Huq M.A."/>
        </authorList>
    </citation>
    <scope>NUCLEOTIDE SEQUENCE</scope>
    <source>
        <strain evidence="4">MAHUQ-46</strain>
    </source>
</reference>
<dbReference type="PROSITE" id="PS01081">
    <property type="entry name" value="HTH_TETR_1"/>
    <property type="match status" value="1"/>
</dbReference>
<dbReference type="Gene3D" id="1.10.357.10">
    <property type="entry name" value="Tetracycline Repressor, domain 2"/>
    <property type="match status" value="1"/>
</dbReference>
<dbReference type="SUPFAM" id="SSF48498">
    <property type="entry name" value="Tetracyclin repressor-like, C-terminal domain"/>
    <property type="match status" value="1"/>
</dbReference>
<feature type="domain" description="HTH tetR-type" evidence="3">
    <location>
        <begin position="5"/>
        <end position="65"/>
    </location>
</feature>
<dbReference type="SUPFAM" id="SSF46689">
    <property type="entry name" value="Homeodomain-like"/>
    <property type="match status" value="1"/>
</dbReference>
<dbReference type="PROSITE" id="PS50977">
    <property type="entry name" value="HTH_TETR_2"/>
    <property type="match status" value="1"/>
</dbReference>
<keyword evidence="5" id="KW-1185">Reference proteome</keyword>
<sequence>MSTRGTTKEAILNVSINLFNKYGFDQVTINQICKEINVTKTAFYYHFKSKDELITGFFSFDNMISNDDLLDILSVSDYADQAMKAMEIYVKHSVRLGVEMTKENYRVHLRNQILPLDKSKSSLLGNIIPTLIQRAKDEGQIKNPASAEDLLDSMCNIANGIILNWAIMGGSFDILEETRKRFEILLVVKEK</sequence>
<accession>A0A934MPW1</accession>
<protein>
    <submittedName>
        <fullName evidence="4">TetR/AcrR family transcriptional regulator</fullName>
    </submittedName>
</protein>
<dbReference type="GO" id="GO:0003677">
    <property type="term" value="F:DNA binding"/>
    <property type="evidence" value="ECO:0007669"/>
    <property type="project" value="UniProtKB-UniRule"/>
</dbReference>
<evidence type="ECO:0000259" key="3">
    <source>
        <dbReference type="PROSITE" id="PS50977"/>
    </source>
</evidence>
<dbReference type="InterPro" id="IPR050624">
    <property type="entry name" value="HTH-type_Tx_Regulator"/>
</dbReference>
<gene>
    <name evidence="4" type="ORF">JFN88_14735</name>
</gene>
<dbReference type="PANTHER" id="PTHR43479:SF11">
    <property type="entry name" value="ACREF_ENVCD OPERON REPRESSOR-RELATED"/>
    <property type="match status" value="1"/>
</dbReference>
<dbReference type="InterPro" id="IPR023772">
    <property type="entry name" value="DNA-bd_HTH_TetR-type_CS"/>
</dbReference>
<evidence type="ECO:0000256" key="1">
    <source>
        <dbReference type="ARBA" id="ARBA00023125"/>
    </source>
</evidence>
<dbReference type="EMBL" id="JAELUP010000077">
    <property type="protein sequence ID" value="MBJ6362501.1"/>
    <property type="molecule type" value="Genomic_DNA"/>
</dbReference>
<dbReference type="InterPro" id="IPR036271">
    <property type="entry name" value="Tet_transcr_reg_TetR-rel_C_sf"/>
</dbReference>